<keyword evidence="2" id="KW-1133">Transmembrane helix</keyword>
<dbReference type="PANTHER" id="PTHR24373:SF275">
    <property type="entry name" value="TIR DOMAIN-CONTAINING PROTEIN"/>
    <property type="match status" value="1"/>
</dbReference>
<name>A0A9N9RIT8_9DIPT</name>
<gene>
    <name evidence="3" type="ORF">CHIRRI_LOCUS210</name>
</gene>
<keyword evidence="2" id="KW-0812">Transmembrane</keyword>
<dbReference type="InterPro" id="IPR050328">
    <property type="entry name" value="Dev_Immune_Receptor"/>
</dbReference>
<evidence type="ECO:0000256" key="2">
    <source>
        <dbReference type="SAM" id="Phobius"/>
    </source>
</evidence>
<feature type="transmembrane region" description="Helical" evidence="2">
    <location>
        <begin position="6"/>
        <end position="25"/>
    </location>
</feature>
<dbReference type="OrthoDB" id="676979at2759"/>
<dbReference type="InterPro" id="IPR001611">
    <property type="entry name" value="Leu-rich_rpt"/>
</dbReference>
<evidence type="ECO:0000313" key="3">
    <source>
        <dbReference type="EMBL" id="CAG9797210.1"/>
    </source>
</evidence>
<dbReference type="AlphaFoldDB" id="A0A9N9RIT8"/>
<dbReference type="Gene3D" id="3.80.10.10">
    <property type="entry name" value="Ribonuclease Inhibitor"/>
    <property type="match status" value="1"/>
</dbReference>
<evidence type="ECO:0000256" key="1">
    <source>
        <dbReference type="ARBA" id="ARBA00022729"/>
    </source>
</evidence>
<dbReference type="InterPro" id="IPR032675">
    <property type="entry name" value="LRR_dom_sf"/>
</dbReference>
<dbReference type="EMBL" id="OU895877">
    <property type="protein sequence ID" value="CAG9797210.1"/>
    <property type="molecule type" value="Genomic_DNA"/>
</dbReference>
<keyword evidence="1" id="KW-0732">Signal</keyword>
<organism evidence="3 4">
    <name type="scientific">Chironomus riparius</name>
    <dbReference type="NCBI Taxonomy" id="315576"/>
    <lineage>
        <taxon>Eukaryota</taxon>
        <taxon>Metazoa</taxon>
        <taxon>Ecdysozoa</taxon>
        <taxon>Arthropoda</taxon>
        <taxon>Hexapoda</taxon>
        <taxon>Insecta</taxon>
        <taxon>Pterygota</taxon>
        <taxon>Neoptera</taxon>
        <taxon>Endopterygota</taxon>
        <taxon>Diptera</taxon>
        <taxon>Nematocera</taxon>
        <taxon>Chironomoidea</taxon>
        <taxon>Chironomidae</taxon>
        <taxon>Chironominae</taxon>
        <taxon>Chironomus</taxon>
    </lineage>
</organism>
<dbReference type="SUPFAM" id="SSF52058">
    <property type="entry name" value="L domain-like"/>
    <property type="match status" value="1"/>
</dbReference>
<evidence type="ECO:0000313" key="4">
    <source>
        <dbReference type="Proteomes" id="UP001153620"/>
    </source>
</evidence>
<proteinExistence type="predicted"/>
<sequence length="344" mass="39491">MEPNSIIIFIIVFCSIFCLSIPADFECDFKLANFWVVGQKYSCEVMNNPQISTVESALIRNIIGDHEDSKSIDDVTFFRADNKGIEYFPRGLEKFFINLQGIVIGVNKLKEIRSSDLKPFPNLTYLNLGENLIQVLEDGVFDYNPELEVLAFWGDKIIHIGEHVFSNLQKLTSLGLGNNVCIVLIAEQNTTAVQNIINKARIQCKNYVFLKLDGKIKGLESDATNINHRNVQSFKQNIYNLECEIRNSKFSFLSSFQERIQKLKAQKFETKVTAQDDKSLLNEVRTLHNELKINTFERFQKIDKDLETTRIDILKSIDLKISELEKRLLDKIEAVLVKSVARIN</sequence>
<keyword evidence="4" id="KW-1185">Reference proteome</keyword>
<keyword evidence="2" id="KW-0472">Membrane</keyword>
<protein>
    <submittedName>
        <fullName evidence="3">Uncharacterized protein</fullName>
    </submittedName>
</protein>
<accession>A0A9N9RIT8</accession>
<reference evidence="3" key="2">
    <citation type="submission" date="2022-10" db="EMBL/GenBank/DDBJ databases">
        <authorList>
            <consortium name="ENA_rothamsted_submissions"/>
            <consortium name="culmorum"/>
            <person name="King R."/>
        </authorList>
    </citation>
    <scope>NUCLEOTIDE SEQUENCE</scope>
</reference>
<reference evidence="3" key="1">
    <citation type="submission" date="2022-01" db="EMBL/GenBank/DDBJ databases">
        <authorList>
            <person name="King R."/>
        </authorList>
    </citation>
    <scope>NUCLEOTIDE SEQUENCE</scope>
</reference>
<dbReference type="PANTHER" id="PTHR24373">
    <property type="entry name" value="SLIT RELATED LEUCINE-RICH REPEAT NEURONAL PROTEIN"/>
    <property type="match status" value="1"/>
</dbReference>
<dbReference type="Proteomes" id="UP001153620">
    <property type="component" value="Chromosome 1"/>
</dbReference>
<dbReference type="Pfam" id="PF13855">
    <property type="entry name" value="LRR_8"/>
    <property type="match status" value="1"/>
</dbReference>